<dbReference type="Pfam" id="PF00593">
    <property type="entry name" value="TonB_dep_Rec_b-barrel"/>
    <property type="match status" value="1"/>
</dbReference>
<evidence type="ECO:0000256" key="10">
    <source>
        <dbReference type="SAM" id="SignalP"/>
    </source>
</evidence>
<feature type="domain" description="TonB-dependent receptor-like beta-barrel" evidence="11">
    <location>
        <begin position="212"/>
        <end position="653"/>
    </location>
</feature>
<evidence type="ECO:0000313" key="14">
    <source>
        <dbReference type="Proteomes" id="UP000298681"/>
    </source>
</evidence>
<accession>A0A4Z1RD43</accession>
<protein>
    <submittedName>
        <fullName evidence="13">TonB-dependent copper receptor</fullName>
    </submittedName>
</protein>
<feature type="signal peptide" evidence="10">
    <location>
        <begin position="1"/>
        <end position="29"/>
    </location>
</feature>
<proteinExistence type="inferred from homology"/>
<dbReference type="InterPro" id="IPR012910">
    <property type="entry name" value="Plug_dom"/>
</dbReference>
<evidence type="ECO:0000313" key="13">
    <source>
        <dbReference type="EMBL" id="TKS54738.1"/>
    </source>
</evidence>
<keyword evidence="5 9" id="KW-0798">TonB box</keyword>
<evidence type="ECO:0000256" key="1">
    <source>
        <dbReference type="ARBA" id="ARBA00004571"/>
    </source>
</evidence>
<dbReference type="GO" id="GO:0015344">
    <property type="term" value="F:siderophore uptake transmembrane transporter activity"/>
    <property type="evidence" value="ECO:0007669"/>
    <property type="project" value="TreeGrafter"/>
</dbReference>
<dbReference type="GO" id="GO:0009279">
    <property type="term" value="C:cell outer membrane"/>
    <property type="evidence" value="ECO:0007669"/>
    <property type="project" value="UniProtKB-SubCell"/>
</dbReference>
<dbReference type="Gene3D" id="2.40.170.20">
    <property type="entry name" value="TonB-dependent receptor, beta-barrel domain"/>
    <property type="match status" value="1"/>
</dbReference>
<dbReference type="PROSITE" id="PS52016">
    <property type="entry name" value="TONB_DEPENDENT_REC_3"/>
    <property type="match status" value="1"/>
</dbReference>
<dbReference type="InterPro" id="IPR010100">
    <property type="entry name" value="TonB-dep_Cu_rcpt"/>
</dbReference>
<reference evidence="13 14" key="1">
    <citation type="submission" date="2019-01" db="EMBL/GenBank/DDBJ databases">
        <authorList>
            <person name="Zhang S."/>
        </authorList>
    </citation>
    <scope>NUCLEOTIDE SEQUENCE [LARGE SCALE GENOMIC DNA]</scope>
    <source>
        <strain evidence="13 14">1626</strain>
    </source>
</reference>
<evidence type="ECO:0000256" key="5">
    <source>
        <dbReference type="ARBA" id="ARBA00023077"/>
    </source>
</evidence>
<gene>
    <name evidence="13" type="ORF">E4582_08190</name>
</gene>
<evidence type="ECO:0000256" key="7">
    <source>
        <dbReference type="ARBA" id="ARBA00023237"/>
    </source>
</evidence>
<dbReference type="CDD" id="cd01347">
    <property type="entry name" value="ligand_gated_channel"/>
    <property type="match status" value="1"/>
</dbReference>
<comment type="subcellular location">
    <subcellularLocation>
        <location evidence="1 8">Cell outer membrane</location>
        <topology evidence="1 8">Multi-pass membrane protein</topology>
    </subcellularLocation>
</comment>
<dbReference type="Proteomes" id="UP000298681">
    <property type="component" value="Unassembled WGS sequence"/>
</dbReference>
<evidence type="ECO:0000256" key="8">
    <source>
        <dbReference type="PROSITE-ProRule" id="PRU01360"/>
    </source>
</evidence>
<evidence type="ECO:0000259" key="11">
    <source>
        <dbReference type="Pfam" id="PF00593"/>
    </source>
</evidence>
<dbReference type="RefSeq" id="WP_134674095.1">
    <property type="nucleotide sequence ID" value="NZ_SPUH01000001.1"/>
</dbReference>
<organism evidence="13 14">
    <name type="scientific">Luteimonas yindakuii</name>
    <dbReference type="NCBI Taxonomy" id="2565782"/>
    <lineage>
        <taxon>Bacteria</taxon>
        <taxon>Pseudomonadati</taxon>
        <taxon>Pseudomonadota</taxon>
        <taxon>Gammaproteobacteria</taxon>
        <taxon>Lysobacterales</taxon>
        <taxon>Lysobacteraceae</taxon>
        <taxon>Luteimonas</taxon>
    </lineage>
</organism>
<keyword evidence="10" id="KW-0732">Signal</keyword>
<keyword evidence="2 8" id="KW-0813">Transport</keyword>
<dbReference type="Pfam" id="PF07715">
    <property type="entry name" value="Plug"/>
    <property type="match status" value="1"/>
</dbReference>
<keyword evidence="6 8" id="KW-0472">Membrane</keyword>
<evidence type="ECO:0000256" key="2">
    <source>
        <dbReference type="ARBA" id="ARBA00022448"/>
    </source>
</evidence>
<evidence type="ECO:0000256" key="3">
    <source>
        <dbReference type="ARBA" id="ARBA00022452"/>
    </source>
</evidence>
<dbReference type="InterPro" id="IPR000531">
    <property type="entry name" value="Beta-barrel_TonB"/>
</dbReference>
<dbReference type="NCBIfam" id="TIGR01778">
    <property type="entry name" value="TonB-copper"/>
    <property type="match status" value="1"/>
</dbReference>
<dbReference type="PANTHER" id="PTHR30069:SF49">
    <property type="entry name" value="OUTER MEMBRANE PROTEIN C"/>
    <property type="match status" value="1"/>
</dbReference>
<dbReference type="EMBL" id="SPUH01000001">
    <property type="protein sequence ID" value="TKS54738.1"/>
    <property type="molecule type" value="Genomic_DNA"/>
</dbReference>
<keyword evidence="13" id="KW-0675">Receptor</keyword>
<feature type="domain" description="TonB-dependent receptor plug" evidence="12">
    <location>
        <begin position="71"/>
        <end position="158"/>
    </location>
</feature>
<dbReference type="GO" id="GO:0044718">
    <property type="term" value="P:siderophore transmembrane transport"/>
    <property type="evidence" value="ECO:0007669"/>
    <property type="project" value="TreeGrafter"/>
</dbReference>
<keyword evidence="14" id="KW-1185">Reference proteome</keyword>
<keyword evidence="4 8" id="KW-0812">Transmembrane</keyword>
<evidence type="ECO:0000256" key="6">
    <source>
        <dbReference type="ARBA" id="ARBA00023136"/>
    </source>
</evidence>
<dbReference type="InterPro" id="IPR037066">
    <property type="entry name" value="Plug_dom_sf"/>
</dbReference>
<evidence type="ECO:0000256" key="9">
    <source>
        <dbReference type="RuleBase" id="RU003357"/>
    </source>
</evidence>
<name>A0A4Z1RD43_9GAMM</name>
<dbReference type="Gene3D" id="2.170.130.10">
    <property type="entry name" value="TonB-dependent receptor, plug domain"/>
    <property type="match status" value="1"/>
</dbReference>
<comment type="caution">
    <text evidence="13">The sequence shown here is derived from an EMBL/GenBank/DDBJ whole genome shotgun (WGS) entry which is preliminary data.</text>
</comment>
<evidence type="ECO:0000256" key="4">
    <source>
        <dbReference type="ARBA" id="ARBA00022692"/>
    </source>
</evidence>
<dbReference type="InterPro" id="IPR039426">
    <property type="entry name" value="TonB-dep_rcpt-like"/>
</dbReference>
<feature type="chain" id="PRO_5021281777" evidence="10">
    <location>
        <begin position="30"/>
        <end position="694"/>
    </location>
</feature>
<dbReference type="AlphaFoldDB" id="A0A4Z1RD43"/>
<dbReference type="InterPro" id="IPR036942">
    <property type="entry name" value="Beta-barrel_TonB_sf"/>
</dbReference>
<keyword evidence="7 8" id="KW-0998">Cell outer membrane</keyword>
<dbReference type="PANTHER" id="PTHR30069">
    <property type="entry name" value="TONB-DEPENDENT OUTER MEMBRANE RECEPTOR"/>
    <property type="match status" value="1"/>
</dbReference>
<keyword evidence="3 8" id="KW-1134">Transmembrane beta strand</keyword>
<evidence type="ECO:0000259" key="12">
    <source>
        <dbReference type="Pfam" id="PF07715"/>
    </source>
</evidence>
<dbReference type="SUPFAM" id="SSF56935">
    <property type="entry name" value="Porins"/>
    <property type="match status" value="1"/>
</dbReference>
<comment type="similarity">
    <text evidence="8 9">Belongs to the TonB-dependent receptor family.</text>
</comment>
<sequence>MSTCRSPATPQACLTIAILAVLFAPAALAADVHVHDPMVPVDLDAVVVTAMMPVSPLTFETDPRVPRQPVPASDGADYLKTIPGFAVVRNGGTNGDPVLRGMFGSRLNLLTNDGAMPGACPSRMDNAMSYIAPETYDRLVVVKGPQTVLWGPGASAGTVRFERDREVFDAPTLKFAGSLLGGSAGRNDQVADLTWGSGPGYARASANRSEADDYSDGDGHRVASAWKKWNADLALGWTPDADTLVELSAGIGDGEARYATRGMDGSQFDRENLALRIVKRNLDGRPAEWEASIYSNRADHVMDNYSLRTPVPGGMMPMAMASNVERRTSGGRAATTWRADAWELVAGIDGQDGRHRRRNASGRDAYLAQPWRTDARFANLGVFGEGTWHVDDRNRLVAGARVDRAEASDERATLGTMGMVRPNPTAGVTRAATLPAAFVRYERDVADQPMSWFAGLGHTTRMPDYWELFSPDMGPIGTTNAFAGLATEKTTQLDVGFEYRGKRFNAWASAYAGRIEDYIQFRYVAGAMGRSSSAANNIDARIHGAELGAEFRPDTQWTFGGSLAHARGEGGDSGRPLPQMPPLEARLTAAWDNGSWSAGMLLRSVAGQERVAPGYGNVVGQDIGTSPGFATLAVNAGYRLGSTMRVSAGIDNLFDRAYSEHLNLAGNADFGYPADAVRINEPGRTAWVKLNVSY</sequence>